<dbReference type="InterPro" id="IPR003869">
    <property type="entry name" value="Polysac_CapD-like"/>
</dbReference>
<dbReference type="Pfam" id="PF02719">
    <property type="entry name" value="Polysacc_synt_2"/>
    <property type="match status" value="1"/>
</dbReference>
<feature type="transmembrane region" description="Helical" evidence="2">
    <location>
        <begin position="82"/>
        <end position="103"/>
    </location>
</feature>
<dbReference type="InterPro" id="IPR051203">
    <property type="entry name" value="Polysaccharide_Synthase-Rel"/>
</dbReference>
<evidence type="ECO:0000313" key="4">
    <source>
        <dbReference type="EMBL" id="PIP16861.1"/>
    </source>
</evidence>
<feature type="domain" description="Polysaccharide biosynthesis protein CapD-like" evidence="3">
    <location>
        <begin position="178"/>
        <end position="445"/>
    </location>
</feature>
<feature type="transmembrane region" description="Helical" evidence="2">
    <location>
        <begin position="115"/>
        <end position="134"/>
    </location>
</feature>
<dbReference type="SUPFAM" id="SSF51735">
    <property type="entry name" value="NAD(P)-binding Rossmann-fold domains"/>
    <property type="match status" value="1"/>
</dbReference>
<dbReference type="CDD" id="cd05237">
    <property type="entry name" value="UDP_invert_4-6DH_SDR_e"/>
    <property type="match status" value="1"/>
</dbReference>
<keyword evidence="2" id="KW-0812">Transmembrane</keyword>
<accession>A0A2G9YEA4</accession>
<dbReference type="PANTHER" id="PTHR43318">
    <property type="entry name" value="UDP-N-ACETYLGLUCOSAMINE 4,6-DEHYDRATASE"/>
    <property type="match status" value="1"/>
</dbReference>
<feature type="transmembrane region" description="Helical" evidence="2">
    <location>
        <begin position="49"/>
        <end position="70"/>
    </location>
</feature>
<reference evidence="4 5" key="1">
    <citation type="submission" date="2017-09" db="EMBL/GenBank/DDBJ databases">
        <title>Depth-based differentiation of microbial function through sediment-hosted aquifers and enrichment of novel symbionts in the deep terrestrial subsurface.</title>
        <authorList>
            <person name="Probst A.J."/>
            <person name="Ladd B."/>
            <person name="Jarett J.K."/>
            <person name="Geller-Mcgrath D.E."/>
            <person name="Sieber C.M."/>
            <person name="Emerson J.B."/>
            <person name="Anantharaman K."/>
            <person name="Thomas B.C."/>
            <person name="Malmstrom R."/>
            <person name="Stieglmeier M."/>
            <person name="Klingl A."/>
            <person name="Woyke T."/>
            <person name="Ryan C.M."/>
            <person name="Banfield J.F."/>
        </authorList>
    </citation>
    <scope>NUCLEOTIDE SEQUENCE [LARGE SCALE GENOMIC DNA]</scope>
    <source>
        <strain evidence="4">CG23_combo_of_CG06-09_8_20_14_all_37_13</strain>
    </source>
</reference>
<evidence type="ECO:0000313" key="5">
    <source>
        <dbReference type="Proteomes" id="UP000231480"/>
    </source>
</evidence>
<name>A0A2G9YEA4_9BACT</name>
<dbReference type="InterPro" id="IPR036291">
    <property type="entry name" value="NAD(P)-bd_dom_sf"/>
</dbReference>
<comment type="caution">
    <text evidence="4">The sequence shown here is derived from an EMBL/GenBank/DDBJ whole genome shotgun (WGS) entry which is preliminary data.</text>
</comment>
<dbReference type="EMBL" id="PCRH01000067">
    <property type="protein sequence ID" value="PIP16861.1"/>
    <property type="molecule type" value="Genomic_DNA"/>
</dbReference>
<keyword evidence="2" id="KW-1133">Transmembrane helix</keyword>
<organism evidence="4 5">
    <name type="scientific">Candidatus Portnoybacteria bacterium CG23_combo_of_CG06-09_8_20_14_all_37_13</name>
    <dbReference type="NCBI Taxonomy" id="1974819"/>
    <lineage>
        <taxon>Bacteria</taxon>
        <taxon>Candidatus Portnoyibacteriota</taxon>
    </lineage>
</organism>
<dbReference type="AlphaFoldDB" id="A0A2G9YEA4"/>
<evidence type="ECO:0000259" key="3">
    <source>
        <dbReference type="Pfam" id="PF02719"/>
    </source>
</evidence>
<comment type="similarity">
    <text evidence="1">Belongs to the polysaccharide synthase family.</text>
</comment>
<dbReference type="Gene3D" id="3.40.50.720">
    <property type="entry name" value="NAD(P)-binding Rossmann-like Domain"/>
    <property type="match status" value="1"/>
</dbReference>
<feature type="transmembrane region" description="Helical" evidence="2">
    <location>
        <begin position="14"/>
        <end position="37"/>
    </location>
</feature>
<gene>
    <name evidence="4" type="ORF">COX44_03070</name>
</gene>
<proteinExistence type="inferred from homology"/>
<protein>
    <recommendedName>
        <fullName evidence="3">Polysaccharide biosynthesis protein CapD-like domain-containing protein</fullName>
    </recommendedName>
</protein>
<dbReference type="Proteomes" id="UP000231480">
    <property type="component" value="Unassembled WGS sequence"/>
</dbReference>
<evidence type="ECO:0000256" key="2">
    <source>
        <dbReference type="SAM" id="Phobius"/>
    </source>
</evidence>
<evidence type="ECO:0000256" key="1">
    <source>
        <dbReference type="ARBA" id="ARBA00007430"/>
    </source>
</evidence>
<dbReference type="PANTHER" id="PTHR43318:SF1">
    <property type="entry name" value="POLYSACCHARIDE BIOSYNTHESIS PROTEIN EPSC-RELATED"/>
    <property type="match status" value="1"/>
</dbReference>
<keyword evidence="2" id="KW-0472">Membrane</keyword>
<sequence>MLFKKLKNLFKKKIVFFLIMDIALISLAMFLAFLFRFDANIPDPQRNNLWIFIGLALVINLPIFIWRGLYGLSWSYVSVQELISIIKAITIGSAFLGTALFILRDYSYFQGFPRSIIFINYFLTLLFITGLRASKRIVYEANHKERMIDNIRAQDLIKRDEVPPDQNLIKNFLQDKIILVTGAAGSIGSELINQIKQFSPRKLIALDQDETGLFNLDHNCSVIASVRDFEKLERVFQKFSPEIIFHAAAYKHVPLCEANPDEAHKTNILGTKNLVELAKKYNVQKFVLVSTDKAVNPSSVMGKTKREAEKIVIAQGFCAVRFGNVLGSRGSVVPIFRKQIEGGGPITITHPEMTRYFMTTDEAVSLIIQAGALSQGKEIFVLDMGEPIKIIDLAKKMIEMAGLKSEKDIKIVYTGIRPGEKLHEDIFSDKENMLKTKHRKIFILKDF</sequence>